<evidence type="ECO:0000256" key="2">
    <source>
        <dbReference type="SAM" id="MobiDB-lite"/>
    </source>
</evidence>
<feature type="domain" description="SKI/SNO/DAC" evidence="3">
    <location>
        <begin position="324"/>
        <end position="410"/>
    </location>
</feature>
<feature type="region of interest" description="Disordered" evidence="2">
    <location>
        <begin position="556"/>
        <end position="638"/>
    </location>
</feature>
<evidence type="ECO:0000256" key="1">
    <source>
        <dbReference type="SAM" id="Coils"/>
    </source>
</evidence>
<dbReference type="InterPro" id="IPR003380">
    <property type="entry name" value="SKI/SNO/DAC"/>
</dbReference>
<dbReference type="EnsemblMetazoa" id="CLYHEMT023058.1">
    <property type="protein sequence ID" value="CLYHEMP023058.1"/>
    <property type="gene ID" value="CLYHEMG023058"/>
</dbReference>
<dbReference type="Pfam" id="PF02437">
    <property type="entry name" value="Ski_Sno_DHD"/>
    <property type="match status" value="2"/>
</dbReference>
<dbReference type="AlphaFoldDB" id="A0A7M5XHD4"/>
<dbReference type="Proteomes" id="UP000594262">
    <property type="component" value="Unplaced"/>
</dbReference>
<evidence type="ECO:0000313" key="4">
    <source>
        <dbReference type="EnsemblMetazoa" id="CLYHEMP023058.1"/>
    </source>
</evidence>
<dbReference type="OrthoDB" id="6020169at2759"/>
<protein>
    <recommendedName>
        <fullName evidence="3">SKI/SNO/DAC domain-containing protein</fullName>
    </recommendedName>
</protein>
<dbReference type="InterPro" id="IPR009061">
    <property type="entry name" value="DNA-bd_dom_put_sf"/>
</dbReference>
<evidence type="ECO:0000259" key="3">
    <source>
        <dbReference type="Pfam" id="PF02437"/>
    </source>
</evidence>
<feature type="region of interest" description="Disordered" evidence="2">
    <location>
        <begin position="145"/>
        <end position="165"/>
    </location>
</feature>
<dbReference type="RefSeq" id="XP_066921895.1">
    <property type="nucleotide sequence ID" value="XM_067065794.1"/>
</dbReference>
<keyword evidence="5" id="KW-1185">Reference proteome</keyword>
<dbReference type="GeneID" id="136809276"/>
<feature type="compositionally biased region" description="Polar residues" evidence="2">
    <location>
        <begin position="588"/>
        <end position="613"/>
    </location>
</feature>
<name>A0A7M5XHD4_9CNID</name>
<proteinExistence type="predicted"/>
<keyword evidence="1" id="KW-0175">Coiled coil</keyword>
<feature type="region of interest" description="Disordered" evidence="2">
    <location>
        <begin position="653"/>
        <end position="694"/>
    </location>
</feature>
<sequence length="791" mass="90952">MEVHNPVEYHHGPTMERPYSTRHESYYSSRLTMDDSEIITLHPLIIGKDIVVCMPEVNKVLRNVYQVLSQANYYLSKHGITSRRYTGAQLIRIKMLGILGHEAKVCSYILQRDAERIFDSFDVSGDSRKSTRIQWMEPVLLDEKPMPQSTTRSNSSTNSKNDQQQDGPVKVHLFKLNDDIIVCAPEVQKVVQSNFHQGATVGYYFTKLGIVPYKFIHTSHLDKIKELGIVKKCAVHCTYILKDDALRVFEAYGMTQDQIENHVEFLDVMVLAEGTSRSWKNKKERSSPSTSSLESPRGGNCLSPASNVSDYSGKHDLETEDYAQASDKDMTVHIFIVEGNEVVCMPDIHKIVQNIHGNSIQVNYYFNKLKVQKRRFCFAHLRELKSRNILQNNATYCTYVPKSDAEKLFQIYCLVDDPKLKGVQWSEPVNLDNKISNLASPTLSEPDTNVFDDNEKELVVHTFTMENSTVVITVPDVHRVVDFLDEQSASLDYHFRKLGIAKCRFTYAQLHQLRRLNVIKRPTVCTYIAKHDVNRLLKMYETERNRHRMNKVKFLPPVQLVRGTPPQQQTGNPKYIKREKSPPKIKTNGRQSPSPTKVMSPYHQPTSPTTERAPTSFTKPPTSSPPNPHQEEDMPSSHSVAITHIQSIHPTIDCPIVIPNGDYDPMKAGRDNGESDRKRSHENPDSPSNNKKFKFGDATYESLVRENSRKEDELRILHDGYQREIKDERSKRQTAERVLNELKDQHKREMTELREELRKLKEEKLDSKLKIFHRGNVDDHDSPLSNGFHED</sequence>
<accession>A0A7M5XHD4</accession>
<feature type="compositionally biased region" description="Low complexity" evidence="2">
    <location>
        <begin position="287"/>
        <end position="297"/>
    </location>
</feature>
<feature type="domain" description="SKI/SNO/DAC" evidence="3">
    <location>
        <begin position="40"/>
        <end position="121"/>
    </location>
</feature>
<dbReference type="InterPro" id="IPR037000">
    <property type="entry name" value="Ski_DNA-bd_sf"/>
</dbReference>
<feature type="coiled-coil region" evidence="1">
    <location>
        <begin position="718"/>
        <end position="770"/>
    </location>
</feature>
<evidence type="ECO:0000313" key="5">
    <source>
        <dbReference type="Proteomes" id="UP000594262"/>
    </source>
</evidence>
<dbReference type="SUPFAM" id="SSF46955">
    <property type="entry name" value="Putative DNA-binding domain"/>
    <property type="match status" value="2"/>
</dbReference>
<feature type="compositionally biased region" description="Low complexity" evidence="2">
    <location>
        <begin position="149"/>
        <end position="161"/>
    </location>
</feature>
<dbReference type="Gene3D" id="3.10.260.20">
    <property type="entry name" value="Ski"/>
    <property type="match status" value="4"/>
</dbReference>
<feature type="compositionally biased region" description="Basic and acidic residues" evidence="2">
    <location>
        <begin position="664"/>
        <end position="684"/>
    </location>
</feature>
<reference evidence="4" key="1">
    <citation type="submission" date="2021-01" db="UniProtKB">
        <authorList>
            <consortium name="EnsemblMetazoa"/>
        </authorList>
    </citation>
    <scope>IDENTIFICATION</scope>
</reference>
<feature type="region of interest" description="Disordered" evidence="2">
    <location>
        <begin position="279"/>
        <end position="301"/>
    </location>
</feature>
<organism evidence="4 5">
    <name type="scientific">Clytia hemisphaerica</name>
    <dbReference type="NCBI Taxonomy" id="252671"/>
    <lineage>
        <taxon>Eukaryota</taxon>
        <taxon>Metazoa</taxon>
        <taxon>Cnidaria</taxon>
        <taxon>Hydrozoa</taxon>
        <taxon>Hydroidolina</taxon>
        <taxon>Leptothecata</taxon>
        <taxon>Obeliida</taxon>
        <taxon>Clytiidae</taxon>
        <taxon>Clytia</taxon>
    </lineage>
</organism>